<reference evidence="9 10" key="1">
    <citation type="submission" date="2020-05" db="EMBL/GenBank/DDBJ databases">
        <title>Distinct polysaccharide utilization as determinants for interspecies competition between intestinal Prevotella spp.</title>
        <authorList>
            <person name="Galvez E.J.C."/>
            <person name="Iljazovic A."/>
            <person name="Strowig T."/>
        </authorList>
    </citation>
    <scope>NUCLEOTIDE SEQUENCE [LARGE SCALE GENOMIC DNA]</scope>
    <source>
        <strain evidence="9 10">PMUR</strain>
    </source>
</reference>
<sequence>MMETDYIIRLFVAVMLGGVIGLEREFRAKEAGARTHILVALGSCLFMIVSQFGFAGILEYNNVSLDPSRIASQVVTGIGFIGAGTIIFQKRVVRGLTTAAGLWVTSAIGLTCGSGMYVLAFASAVLVLLCLEVLYFMLRRIGSRGISVIFKTKEKQLIYDVLDRMREEKVDIDNYNMKQSCTESGIVYIISMDMKVKRLHYEDSILRFMKEFDGVEIESID</sequence>
<evidence type="ECO:0000256" key="6">
    <source>
        <dbReference type="ARBA" id="ARBA00023136"/>
    </source>
</evidence>
<comment type="subcellular location">
    <subcellularLocation>
        <location evidence="1">Cell membrane</location>
        <topology evidence="1">Multi-pass membrane protein</topology>
    </subcellularLocation>
</comment>
<proteinExistence type="inferred from homology"/>
<evidence type="ECO:0000313" key="10">
    <source>
        <dbReference type="Proteomes" id="UP000714420"/>
    </source>
</evidence>
<dbReference type="PRINTS" id="PR01837">
    <property type="entry name" value="MGTCSAPBPROT"/>
</dbReference>
<evidence type="ECO:0000256" key="7">
    <source>
        <dbReference type="SAM" id="Phobius"/>
    </source>
</evidence>
<feature type="transmembrane region" description="Helical" evidence="7">
    <location>
        <begin position="6"/>
        <end position="23"/>
    </location>
</feature>
<evidence type="ECO:0000313" key="9">
    <source>
        <dbReference type="EMBL" id="NPD91474.1"/>
    </source>
</evidence>
<evidence type="ECO:0000256" key="5">
    <source>
        <dbReference type="ARBA" id="ARBA00022989"/>
    </source>
</evidence>
<dbReference type="PANTHER" id="PTHR33778">
    <property type="entry name" value="PROTEIN MGTC"/>
    <property type="match status" value="1"/>
</dbReference>
<protein>
    <submittedName>
        <fullName evidence="9">MgtC/SapB family protein</fullName>
    </submittedName>
</protein>
<feature type="domain" description="MgtC/SapB/SrpB/YhiD N-terminal" evidence="8">
    <location>
        <begin position="10"/>
        <end position="135"/>
    </location>
</feature>
<keyword evidence="5 7" id="KW-1133">Transmembrane helix</keyword>
<keyword evidence="3" id="KW-1003">Cell membrane</keyword>
<dbReference type="PANTHER" id="PTHR33778:SF1">
    <property type="entry name" value="MAGNESIUM TRANSPORTER YHID-RELATED"/>
    <property type="match status" value="1"/>
</dbReference>
<feature type="transmembrane region" description="Helical" evidence="7">
    <location>
        <begin position="117"/>
        <end position="138"/>
    </location>
</feature>
<accession>A0ABX2AJX6</accession>
<feature type="transmembrane region" description="Helical" evidence="7">
    <location>
        <begin position="35"/>
        <end position="58"/>
    </location>
</feature>
<keyword evidence="10" id="KW-1185">Reference proteome</keyword>
<comment type="caution">
    <text evidence="9">The sequence shown here is derived from an EMBL/GenBank/DDBJ whole genome shotgun (WGS) entry which is preliminary data.</text>
</comment>
<comment type="similarity">
    <text evidence="2">Belongs to the MgtC/SapB family.</text>
</comment>
<dbReference type="Pfam" id="PF02308">
    <property type="entry name" value="MgtC"/>
    <property type="match status" value="1"/>
</dbReference>
<organism evidence="9 10">
    <name type="scientific">Xylanibacter muris</name>
    <dbReference type="NCBI Taxonomy" id="2736290"/>
    <lineage>
        <taxon>Bacteria</taxon>
        <taxon>Pseudomonadati</taxon>
        <taxon>Bacteroidota</taxon>
        <taxon>Bacteroidia</taxon>
        <taxon>Bacteroidales</taxon>
        <taxon>Prevotellaceae</taxon>
        <taxon>Xylanibacter</taxon>
    </lineage>
</organism>
<dbReference type="Proteomes" id="UP000714420">
    <property type="component" value="Unassembled WGS sequence"/>
</dbReference>
<feature type="transmembrane region" description="Helical" evidence="7">
    <location>
        <begin position="70"/>
        <end position="88"/>
    </location>
</feature>
<keyword evidence="6 7" id="KW-0472">Membrane</keyword>
<evidence type="ECO:0000259" key="8">
    <source>
        <dbReference type="Pfam" id="PF02308"/>
    </source>
</evidence>
<evidence type="ECO:0000256" key="1">
    <source>
        <dbReference type="ARBA" id="ARBA00004651"/>
    </source>
</evidence>
<evidence type="ECO:0000256" key="2">
    <source>
        <dbReference type="ARBA" id="ARBA00009298"/>
    </source>
</evidence>
<dbReference type="InterPro" id="IPR003416">
    <property type="entry name" value="MgtC/SapB/SrpB/YhiD_fam"/>
</dbReference>
<feature type="transmembrane region" description="Helical" evidence="7">
    <location>
        <begin position="95"/>
        <end position="111"/>
    </location>
</feature>
<dbReference type="EMBL" id="JABKKF010000002">
    <property type="protein sequence ID" value="NPD91474.1"/>
    <property type="molecule type" value="Genomic_DNA"/>
</dbReference>
<dbReference type="NCBIfam" id="NF007431">
    <property type="entry name" value="PRK09977.1"/>
    <property type="match status" value="1"/>
</dbReference>
<gene>
    <name evidence="9" type="ORF">HPS56_03745</name>
</gene>
<evidence type="ECO:0000256" key="3">
    <source>
        <dbReference type="ARBA" id="ARBA00022475"/>
    </source>
</evidence>
<dbReference type="InterPro" id="IPR049177">
    <property type="entry name" value="MgtC_SapB_SrpB_YhiD_N"/>
</dbReference>
<name>A0ABX2AJX6_9BACT</name>
<evidence type="ECO:0000256" key="4">
    <source>
        <dbReference type="ARBA" id="ARBA00022692"/>
    </source>
</evidence>
<keyword evidence="4 7" id="KW-0812">Transmembrane</keyword>